<organism evidence="1 2">
    <name type="scientific">Lasiodiplodia mahajangana</name>
    <dbReference type="NCBI Taxonomy" id="1108764"/>
    <lineage>
        <taxon>Eukaryota</taxon>
        <taxon>Fungi</taxon>
        <taxon>Dikarya</taxon>
        <taxon>Ascomycota</taxon>
        <taxon>Pezizomycotina</taxon>
        <taxon>Dothideomycetes</taxon>
        <taxon>Dothideomycetes incertae sedis</taxon>
        <taxon>Botryosphaeriales</taxon>
        <taxon>Botryosphaeriaceae</taxon>
        <taxon>Lasiodiplodia</taxon>
    </lineage>
</organism>
<sequence>MEALTEAFARLLHQYSPQSPLWGITTREELFKHLAQSKSNFIGQSTYSIRIDGALKSLDGFLKLVRASSGVATGENCRWEAMVWGSSALILVQLYQRKAGHEQILVMYEDLTITTALPCVIPQNSSQQYSSFVLQLFAELTTRLLHLALALQIYPQAPQQKHNKYVEFETEHMRAIQRIKIWTDRLKGGLSTDEIRLSHSPSATPLSSERIPVRVNKYFHGRQEDLNCLYNELQSGPERPVVVCVYGLPGIGKTQLVAQYCTTFEAKYFACLWISADNFTKVQNGFSDCAIKMQLEGTSMTSEPRNNAQAMVSWLQTTDRPWLVVFDNVDEPRHLEEFWPSGGTGHIIMTSRSPYIAQFRSSKPLQLSPLSQDESKQLFYNIVGWDKCQRNAQEIDEILSEWKGVPLALYHIGSYISRLHIDVKRFINLYKKSAANIYQSKSFAEEYPHSIATAFSVGQLEGDMKSLLEILCYLDPDGIPTQLLLSNFDYNQPVLQIDSEFGFYDALAGLCSSGLVSQKDDNLAVHRLVQSVAISSMARDSQIHLFNQVLSLLNQGFPREIEGKPVWSEWDRCNSYLPHVLFIRRKWQELFKNDQKNAELADLLSACTWYMVERGLFTEAEPLLMTARSACPDSEEALLTLAGVLFNLAGVRFECNRIKESLELCKQVLQIREHILGPLDPLLGNTLYSIGIVYMEDGQLEEALRCCLKAVEIHETCEKDGKHDGSPTGLSCLDVGLCYWKIGELELASRYIERGLDLFERTTGKLSQKYGHSRIGGCLSRAYLKFRGLSYLALVREAQDRMVEAKTASKGSLDICQAITPNEFKTGLGLHKMANFFHREGNLEEALENIEEALPILQKTFDPTPRVARSMFKMSEILRDMGREDESAVKRREAERLRNTITTFPFDTDVTERAFDTLVPSFLC</sequence>
<name>A0ACC2JN11_9PEZI</name>
<dbReference type="EMBL" id="JAPUUL010000924">
    <property type="protein sequence ID" value="KAJ8128899.1"/>
    <property type="molecule type" value="Genomic_DNA"/>
</dbReference>
<proteinExistence type="predicted"/>
<protein>
    <submittedName>
        <fullName evidence="1">Uncharacterized protein</fullName>
    </submittedName>
</protein>
<comment type="caution">
    <text evidence="1">The sequence shown here is derived from an EMBL/GenBank/DDBJ whole genome shotgun (WGS) entry which is preliminary data.</text>
</comment>
<dbReference type="Proteomes" id="UP001153332">
    <property type="component" value="Unassembled WGS sequence"/>
</dbReference>
<keyword evidence="2" id="KW-1185">Reference proteome</keyword>
<gene>
    <name evidence="1" type="ORF">O1611_g4731</name>
</gene>
<reference evidence="1" key="1">
    <citation type="submission" date="2022-12" db="EMBL/GenBank/DDBJ databases">
        <title>Genome Sequence of Lasiodiplodia mahajangana.</title>
        <authorList>
            <person name="Buettner E."/>
        </authorList>
    </citation>
    <scope>NUCLEOTIDE SEQUENCE</scope>
    <source>
        <strain evidence="1">VT137</strain>
    </source>
</reference>
<accession>A0ACC2JN11</accession>
<evidence type="ECO:0000313" key="1">
    <source>
        <dbReference type="EMBL" id="KAJ8128899.1"/>
    </source>
</evidence>
<evidence type="ECO:0000313" key="2">
    <source>
        <dbReference type="Proteomes" id="UP001153332"/>
    </source>
</evidence>